<name>A0A073KQE2_9BACI</name>
<dbReference type="RefSeq" id="WP_033674370.1">
    <property type="nucleotide sequence ID" value="NZ_JOTM01000006.1"/>
</dbReference>
<reference evidence="2 3" key="1">
    <citation type="submission" date="2014-06" db="EMBL/GenBank/DDBJ databases">
        <title>Draft genome sequence of Bacillus gaemokensis JCM 15801 (MCCC 1A00707).</title>
        <authorList>
            <person name="Lai Q."/>
            <person name="Liu Y."/>
            <person name="Shao Z."/>
        </authorList>
    </citation>
    <scope>NUCLEOTIDE SEQUENCE [LARGE SCALE GENOMIC DNA]</scope>
    <source>
        <strain evidence="2 3">JCM 15801</strain>
    </source>
</reference>
<evidence type="ECO:0000313" key="2">
    <source>
        <dbReference type="EMBL" id="KEK24608.1"/>
    </source>
</evidence>
<keyword evidence="1" id="KW-0472">Membrane</keyword>
<dbReference type="AlphaFoldDB" id="A0A073KQE2"/>
<dbReference type="Pfam" id="PF13129">
    <property type="entry name" value="DUF3953"/>
    <property type="match status" value="1"/>
</dbReference>
<gene>
    <name evidence="2" type="ORF">BAGA_26030</name>
</gene>
<dbReference type="Proteomes" id="UP000027778">
    <property type="component" value="Unassembled WGS sequence"/>
</dbReference>
<keyword evidence="1" id="KW-1133">Transmembrane helix</keyword>
<organism evidence="2 3">
    <name type="scientific">Bacillus gaemokensis</name>
    <dbReference type="NCBI Taxonomy" id="574375"/>
    <lineage>
        <taxon>Bacteria</taxon>
        <taxon>Bacillati</taxon>
        <taxon>Bacillota</taxon>
        <taxon>Bacilli</taxon>
        <taxon>Bacillales</taxon>
        <taxon>Bacillaceae</taxon>
        <taxon>Bacillus</taxon>
        <taxon>Bacillus cereus group</taxon>
    </lineage>
</organism>
<keyword evidence="1" id="KW-0812">Transmembrane</keyword>
<dbReference type="InterPro" id="IPR025018">
    <property type="entry name" value="DUF3953"/>
</dbReference>
<comment type="caution">
    <text evidence="2">The sequence shown here is derived from an EMBL/GenBank/DDBJ whole genome shotgun (WGS) entry which is preliminary data.</text>
</comment>
<evidence type="ECO:0000256" key="1">
    <source>
        <dbReference type="SAM" id="Phobius"/>
    </source>
</evidence>
<protein>
    <recommendedName>
        <fullName evidence="4">DUF3953 domain-containing protein</fullName>
    </recommendedName>
</protein>
<keyword evidence="3" id="KW-1185">Reference proteome</keyword>
<proteinExistence type="predicted"/>
<feature type="transmembrane region" description="Helical" evidence="1">
    <location>
        <begin position="57"/>
        <end position="75"/>
    </location>
</feature>
<feature type="transmembrane region" description="Helical" evidence="1">
    <location>
        <begin position="28"/>
        <end position="45"/>
    </location>
</feature>
<feature type="transmembrane region" description="Helical" evidence="1">
    <location>
        <begin position="7"/>
        <end position="22"/>
    </location>
</feature>
<evidence type="ECO:0008006" key="4">
    <source>
        <dbReference type="Google" id="ProtNLM"/>
    </source>
</evidence>
<sequence length="76" mass="8412">MLKIVRITFALIALALAIYSLIIDNRTIMPYMLITLGFMAFAISLEELNKHHKISGTIGFLAGFGALFLALSDLLR</sequence>
<dbReference type="OrthoDB" id="2928327at2"/>
<dbReference type="EMBL" id="JOTM01000006">
    <property type="protein sequence ID" value="KEK24608.1"/>
    <property type="molecule type" value="Genomic_DNA"/>
</dbReference>
<dbReference type="STRING" id="574375.AZF08_05560"/>
<evidence type="ECO:0000313" key="3">
    <source>
        <dbReference type="Proteomes" id="UP000027778"/>
    </source>
</evidence>
<accession>A0A073KQE2</accession>